<dbReference type="InterPro" id="IPR029056">
    <property type="entry name" value="Ribokinase-like"/>
</dbReference>
<sequence length="97" mass="10340">MPPETIAAFAARCASADVRFVLNLAPVVSLAASTLRRADPLIVNEGEAIALLDRPSGAARSMQEPPSTPLGCWRRGLHLGDHHLGCESQSRAARRGR</sequence>
<keyword evidence="2" id="KW-1185">Reference proteome</keyword>
<reference evidence="1 2" key="1">
    <citation type="submission" date="2019-03" db="EMBL/GenBank/DDBJ databases">
        <title>Draft genome sequences of novel Actinobacteria.</title>
        <authorList>
            <person name="Sahin N."/>
            <person name="Ay H."/>
            <person name="Saygin H."/>
        </authorList>
    </citation>
    <scope>NUCLEOTIDE SEQUENCE [LARGE SCALE GENOMIC DNA]</scope>
    <source>
        <strain evidence="1 2">5K548</strain>
    </source>
</reference>
<accession>A0A4V2YXM3</accession>
<protein>
    <recommendedName>
        <fullName evidence="3">PfkB family carbohydrate kinase</fullName>
    </recommendedName>
</protein>
<dbReference type="Proteomes" id="UP000294723">
    <property type="component" value="Unassembled WGS sequence"/>
</dbReference>
<gene>
    <name evidence="1" type="ORF">E1202_09560</name>
</gene>
<dbReference type="Gene3D" id="3.40.1190.20">
    <property type="match status" value="1"/>
</dbReference>
<name>A0A4V2YXM3_9PSEU</name>
<proteinExistence type="predicted"/>
<dbReference type="EMBL" id="SMLA01000010">
    <property type="protein sequence ID" value="TDD89997.1"/>
    <property type="molecule type" value="Genomic_DNA"/>
</dbReference>
<evidence type="ECO:0008006" key="3">
    <source>
        <dbReference type="Google" id="ProtNLM"/>
    </source>
</evidence>
<comment type="caution">
    <text evidence="1">The sequence shown here is derived from an EMBL/GenBank/DDBJ whole genome shotgun (WGS) entry which is preliminary data.</text>
</comment>
<organism evidence="1 2">
    <name type="scientific">Saccharopolyspora karakumensis</name>
    <dbReference type="NCBI Taxonomy" id="2530386"/>
    <lineage>
        <taxon>Bacteria</taxon>
        <taxon>Bacillati</taxon>
        <taxon>Actinomycetota</taxon>
        <taxon>Actinomycetes</taxon>
        <taxon>Pseudonocardiales</taxon>
        <taxon>Pseudonocardiaceae</taxon>
        <taxon>Saccharopolyspora</taxon>
    </lineage>
</organism>
<dbReference type="SUPFAM" id="SSF53613">
    <property type="entry name" value="Ribokinase-like"/>
    <property type="match status" value="1"/>
</dbReference>
<dbReference type="RefSeq" id="WP_132682310.1">
    <property type="nucleotide sequence ID" value="NZ_SMLA01000010.1"/>
</dbReference>
<dbReference type="AlphaFoldDB" id="A0A4V2YXM3"/>
<evidence type="ECO:0000313" key="1">
    <source>
        <dbReference type="EMBL" id="TDD89997.1"/>
    </source>
</evidence>
<evidence type="ECO:0000313" key="2">
    <source>
        <dbReference type="Proteomes" id="UP000294723"/>
    </source>
</evidence>